<evidence type="ECO:0000256" key="7">
    <source>
        <dbReference type="RuleBase" id="RU363032"/>
    </source>
</evidence>
<feature type="transmembrane region" description="Helical" evidence="7">
    <location>
        <begin position="82"/>
        <end position="105"/>
    </location>
</feature>
<gene>
    <name evidence="9" type="ORF">F6J85_16365</name>
</gene>
<dbReference type="GO" id="GO:0055085">
    <property type="term" value="P:transmembrane transport"/>
    <property type="evidence" value="ECO:0007669"/>
    <property type="project" value="InterPro"/>
</dbReference>
<evidence type="ECO:0000256" key="2">
    <source>
        <dbReference type="ARBA" id="ARBA00022448"/>
    </source>
</evidence>
<organism evidence="9 10">
    <name type="scientific">Microbacterium lushaniae</name>
    <dbReference type="NCBI Taxonomy" id="2614639"/>
    <lineage>
        <taxon>Bacteria</taxon>
        <taxon>Bacillati</taxon>
        <taxon>Actinomycetota</taxon>
        <taxon>Actinomycetes</taxon>
        <taxon>Micrococcales</taxon>
        <taxon>Microbacteriaceae</taxon>
        <taxon>Microbacterium</taxon>
    </lineage>
</organism>
<dbReference type="InterPro" id="IPR000515">
    <property type="entry name" value="MetI-like"/>
</dbReference>
<dbReference type="Proteomes" id="UP000325516">
    <property type="component" value="Chromosome"/>
</dbReference>
<keyword evidence="3" id="KW-1003">Cell membrane</keyword>
<evidence type="ECO:0000256" key="1">
    <source>
        <dbReference type="ARBA" id="ARBA00004651"/>
    </source>
</evidence>
<dbReference type="PROSITE" id="PS50928">
    <property type="entry name" value="ABC_TM1"/>
    <property type="match status" value="1"/>
</dbReference>
<reference evidence="10" key="1">
    <citation type="submission" date="2019-09" db="EMBL/GenBank/DDBJ databases">
        <title>Mumia zhuanghuii sp. nov. isolated from the intestinal contents of plateau pika (Ochotona curzoniae) in the Qinghai-Tibet plateau of China.</title>
        <authorList>
            <person name="Tian Z."/>
        </authorList>
    </citation>
    <scope>NUCLEOTIDE SEQUENCE [LARGE SCALE GENOMIC DNA]</scope>
    <source>
        <strain evidence="10">L-031</strain>
    </source>
</reference>
<evidence type="ECO:0000256" key="6">
    <source>
        <dbReference type="ARBA" id="ARBA00023136"/>
    </source>
</evidence>
<accession>A0A5J6L7V3</accession>
<dbReference type="KEGG" id="mlz:F6J85_16365"/>
<evidence type="ECO:0000256" key="5">
    <source>
        <dbReference type="ARBA" id="ARBA00022989"/>
    </source>
</evidence>
<keyword evidence="5 7" id="KW-1133">Transmembrane helix</keyword>
<keyword evidence="6 7" id="KW-0472">Membrane</keyword>
<dbReference type="GO" id="GO:0005886">
    <property type="term" value="C:plasma membrane"/>
    <property type="evidence" value="ECO:0007669"/>
    <property type="project" value="UniProtKB-SubCell"/>
</dbReference>
<evidence type="ECO:0000259" key="8">
    <source>
        <dbReference type="PROSITE" id="PS50928"/>
    </source>
</evidence>
<feature type="transmembrane region" description="Helical" evidence="7">
    <location>
        <begin position="237"/>
        <end position="258"/>
    </location>
</feature>
<protein>
    <submittedName>
        <fullName evidence="9">ABC transporter permease</fullName>
    </submittedName>
</protein>
<keyword evidence="2 7" id="KW-0813">Transport</keyword>
<comment type="similarity">
    <text evidence="7">Belongs to the binding-protein-dependent transport system permease family.</text>
</comment>
<dbReference type="CDD" id="cd06261">
    <property type="entry name" value="TM_PBP2"/>
    <property type="match status" value="1"/>
</dbReference>
<evidence type="ECO:0000256" key="3">
    <source>
        <dbReference type="ARBA" id="ARBA00022475"/>
    </source>
</evidence>
<dbReference type="EMBL" id="CP044232">
    <property type="protein sequence ID" value="QEW04496.1"/>
    <property type="molecule type" value="Genomic_DNA"/>
</dbReference>
<dbReference type="PANTHER" id="PTHR30151">
    <property type="entry name" value="ALKANE SULFONATE ABC TRANSPORTER-RELATED, MEMBRANE SUBUNIT"/>
    <property type="match status" value="1"/>
</dbReference>
<proteinExistence type="inferred from homology"/>
<evidence type="ECO:0000313" key="10">
    <source>
        <dbReference type="Proteomes" id="UP000325516"/>
    </source>
</evidence>
<keyword evidence="4 7" id="KW-0812">Transmembrane</keyword>
<feature type="transmembrane region" description="Helical" evidence="7">
    <location>
        <begin position="125"/>
        <end position="153"/>
    </location>
</feature>
<dbReference type="SUPFAM" id="SSF161098">
    <property type="entry name" value="MetI-like"/>
    <property type="match status" value="1"/>
</dbReference>
<feature type="domain" description="ABC transmembrane type-1" evidence="8">
    <location>
        <begin position="75"/>
        <end position="259"/>
    </location>
</feature>
<keyword evidence="10" id="KW-1185">Reference proteome</keyword>
<dbReference type="AlphaFoldDB" id="A0A5J6L7V3"/>
<evidence type="ECO:0000256" key="4">
    <source>
        <dbReference type="ARBA" id="ARBA00022692"/>
    </source>
</evidence>
<feature type="transmembrane region" description="Helical" evidence="7">
    <location>
        <begin position="55"/>
        <end position="75"/>
    </location>
</feature>
<dbReference type="Gene3D" id="1.10.3720.10">
    <property type="entry name" value="MetI-like"/>
    <property type="match status" value="1"/>
</dbReference>
<dbReference type="RefSeq" id="WP_150926677.1">
    <property type="nucleotide sequence ID" value="NZ_CP044232.1"/>
</dbReference>
<comment type="subcellular location">
    <subcellularLocation>
        <location evidence="1 7">Cell membrane</location>
        <topology evidence="1 7">Multi-pass membrane protein</topology>
    </subcellularLocation>
</comment>
<dbReference type="InterPro" id="IPR035906">
    <property type="entry name" value="MetI-like_sf"/>
</dbReference>
<feature type="transmembrane region" description="Helical" evidence="7">
    <location>
        <begin position="22"/>
        <end position="43"/>
    </location>
</feature>
<dbReference type="Pfam" id="PF00528">
    <property type="entry name" value="BPD_transp_1"/>
    <property type="match status" value="1"/>
</dbReference>
<feature type="transmembrane region" description="Helical" evidence="7">
    <location>
        <begin position="201"/>
        <end position="225"/>
    </location>
</feature>
<sequence length="275" mass="30081">MSALYTSTVVTPRRRSRTWTKLGQNTAFALGLPLLLLVIWGLWSTVASARFFPGPLVILDAFISTWIGPAFFADVLPSLGRLAIGTVLAVAIGIAAGTVIGLVPWLRELLEPVFEFFRAVPPPVLIPIVAVLVGANDLMKVVVIVTGAMWPVLLNTIEGVRSTDSVMTETARSFALTRGERLRYLVLPAASPRIMAGVRQCLSIALILMVISEMFFSSSGLGFQIVYFQRNYLIAEMWGGIVLLGLIGVLLAVIFGFAERRVLRWYHGIKEVEHA</sequence>
<name>A0A5J6L7V3_9MICO</name>
<evidence type="ECO:0000313" key="9">
    <source>
        <dbReference type="EMBL" id="QEW04496.1"/>
    </source>
</evidence>
<dbReference type="PANTHER" id="PTHR30151:SF0">
    <property type="entry name" value="ABC TRANSPORTER PERMEASE PROTEIN MJ0413-RELATED"/>
    <property type="match status" value="1"/>
</dbReference>